<keyword evidence="12" id="KW-1185">Reference proteome</keyword>
<dbReference type="GO" id="GO:0042910">
    <property type="term" value="F:xenobiotic transmembrane transporter activity"/>
    <property type="evidence" value="ECO:0007669"/>
    <property type="project" value="InterPro"/>
</dbReference>
<feature type="transmembrane region" description="Helical" evidence="10">
    <location>
        <begin position="132"/>
        <end position="150"/>
    </location>
</feature>
<dbReference type="PIRSF" id="PIRSF006603">
    <property type="entry name" value="DinF"/>
    <property type="match status" value="1"/>
</dbReference>
<evidence type="ECO:0000256" key="7">
    <source>
        <dbReference type="ARBA" id="ARBA00023065"/>
    </source>
</evidence>
<feature type="transmembrane region" description="Helical" evidence="10">
    <location>
        <begin position="255"/>
        <end position="276"/>
    </location>
</feature>
<keyword evidence="6 10" id="KW-1133">Transmembrane helix</keyword>
<dbReference type="RefSeq" id="WP_131553867.1">
    <property type="nucleotide sequence ID" value="NZ_SJSK01000003.1"/>
</dbReference>
<comment type="caution">
    <text evidence="11">The sequence shown here is derived from an EMBL/GenBank/DDBJ whole genome shotgun (WGS) entry which is preliminary data.</text>
</comment>
<evidence type="ECO:0000256" key="2">
    <source>
        <dbReference type="ARBA" id="ARBA00022448"/>
    </source>
</evidence>
<keyword evidence="2" id="KW-0813">Transport</keyword>
<keyword evidence="7" id="KW-0406">Ion transport</keyword>
<dbReference type="CDD" id="cd13131">
    <property type="entry name" value="MATE_NorM_like"/>
    <property type="match status" value="1"/>
</dbReference>
<comment type="subcellular location">
    <subcellularLocation>
        <location evidence="1">Cell membrane</location>
        <topology evidence="1">Multi-pass membrane protein</topology>
    </subcellularLocation>
</comment>
<reference evidence="11 12" key="1">
    <citation type="submission" date="2019-02" db="EMBL/GenBank/DDBJ databases">
        <title>Pedobacter sp. RP-1-13 sp. nov., isolated from Arctic soil.</title>
        <authorList>
            <person name="Dahal R.H."/>
        </authorList>
    </citation>
    <scope>NUCLEOTIDE SEQUENCE [LARGE SCALE GENOMIC DNA]</scope>
    <source>
        <strain evidence="11 12">RP-1-13</strain>
    </source>
</reference>
<feature type="transmembrane region" description="Helical" evidence="10">
    <location>
        <begin position="324"/>
        <end position="350"/>
    </location>
</feature>
<organism evidence="11 12">
    <name type="scientific">Pedobacter frigiditerrae</name>
    <dbReference type="NCBI Taxonomy" id="2530452"/>
    <lineage>
        <taxon>Bacteria</taxon>
        <taxon>Pseudomonadati</taxon>
        <taxon>Bacteroidota</taxon>
        <taxon>Sphingobacteriia</taxon>
        <taxon>Sphingobacteriales</taxon>
        <taxon>Sphingobacteriaceae</taxon>
        <taxon>Pedobacter</taxon>
    </lineage>
</organism>
<feature type="transmembrane region" description="Helical" evidence="10">
    <location>
        <begin position="98"/>
        <end position="120"/>
    </location>
</feature>
<dbReference type="GO" id="GO:0005886">
    <property type="term" value="C:plasma membrane"/>
    <property type="evidence" value="ECO:0007669"/>
    <property type="project" value="UniProtKB-SubCell"/>
</dbReference>
<dbReference type="AlphaFoldDB" id="A0A4R0MTR1"/>
<evidence type="ECO:0000256" key="1">
    <source>
        <dbReference type="ARBA" id="ARBA00004651"/>
    </source>
</evidence>
<dbReference type="GO" id="GO:0006811">
    <property type="term" value="P:monoatomic ion transport"/>
    <property type="evidence" value="ECO:0007669"/>
    <property type="project" value="UniProtKB-KW"/>
</dbReference>
<evidence type="ECO:0000256" key="9">
    <source>
        <dbReference type="ARBA" id="ARBA00031636"/>
    </source>
</evidence>
<dbReference type="InterPro" id="IPR002528">
    <property type="entry name" value="MATE_fam"/>
</dbReference>
<keyword evidence="8 10" id="KW-0472">Membrane</keyword>
<evidence type="ECO:0000256" key="5">
    <source>
        <dbReference type="ARBA" id="ARBA00022692"/>
    </source>
</evidence>
<name>A0A4R0MTR1_9SPHI</name>
<feature type="transmembrane region" description="Helical" evidence="10">
    <location>
        <begin position="162"/>
        <end position="189"/>
    </location>
</feature>
<evidence type="ECO:0000313" key="11">
    <source>
        <dbReference type="EMBL" id="TCC90468.1"/>
    </source>
</evidence>
<evidence type="ECO:0000256" key="6">
    <source>
        <dbReference type="ARBA" id="ARBA00022989"/>
    </source>
</evidence>
<evidence type="ECO:0000256" key="4">
    <source>
        <dbReference type="ARBA" id="ARBA00022475"/>
    </source>
</evidence>
<evidence type="ECO:0000313" key="12">
    <source>
        <dbReference type="Proteomes" id="UP000292884"/>
    </source>
</evidence>
<feature type="transmembrane region" description="Helical" evidence="10">
    <location>
        <begin position="394"/>
        <end position="416"/>
    </location>
</feature>
<dbReference type="InterPro" id="IPR048279">
    <property type="entry name" value="MdtK-like"/>
</dbReference>
<feature type="transmembrane region" description="Helical" evidence="10">
    <location>
        <begin position="356"/>
        <end position="373"/>
    </location>
</feature>
<evidence type="ECO:0000256" key="8">
    <source>
        <dbReference type="ARBA" id="ARBA00023136"/>
    </source>
</evidence>
<evidence type="ECO:0000256" key="10">
    <source>
        <dbReference type="SAM" id="Phobius"/>
    </source>
</evidence>
<accession>A0A4R0MTR1</accession>
<dbReference type="NCBIfam" id="TIGR00797">
    <property type="entry name" value="matE"/>
    <property type="match status" value="1"/>
</dbReference>
<dbReference type="PANTHER" id="PTHR43298">
    <property type="entry name" value="MULTIDRUG RESISTANCE PROTEIN NORM-RELATED"/>
    <property type="match status" value="1"/>
</dbReference>
<keyword evidence="4" id="KW-1003">Cell membrane</keyword>
<sequence length="455" mass="49703">MQQALFTKYKSYYKENLILALPIVGSQIGHMAVHMADSIIVGQFAGTTQLAAVSLVNSLFMLVLVLGLGISYGLTPLIAQANGRKDNNECGRLLSNSLIINIITGLFLYVLIHFGTLALIDHIGQSPDVVFYAKPYLGYLSFSIVPLMIFQTFKQFAEGLGFTLQAMLISIFGNIINIVIGIVLVRGMFGLEAMGVKGVGISTLIDRSLMALVMAMYVLRSRNFKIFLKEFKIYAIDKIRSTQIFRIGAPVAMQYIFEISAFSGAAIIIGTIGTAPQAAHQIAINLAAFTYMIASGVASSATIKTGNYLGQRNFTDLRRSAIASYHVVIGFMSCTAILFILANTLLPYIYTKDLEVIAIAAQLLIIAGFFQLFDGTQVVGLGVLRGIGDVNIPTFITFLSYWIIGIPFGYFLGFYLDLGVKGIWYGLTFGLLTASVLLFLRFQFKTRSLITATAD</sequence>
<keyword evidence="5 10" id="KW-0812">Transmembrane</keyword>
<feature type="transmembrane region" description="Helical" evidence="10">
    <location>
        <begin position="422"/>
        <end position="440"/>
    </location>
</feature>
<feature type="transmembrane region" description="Helical" evidence="10">
    <location>
        <begin position="282"/>
        <end position="303"/>
    </location>
</feature>
<protein>
    <recommendedName>
        <fullName evidence="9">Multidrug-efflux transporter</fullName>
    </recommendedName>
</protein>
<dbReference type="GO" id="GO:0015297">
    <property type="term" value="F:antiporter activity"/>
    <property type="evidence" value="ECO:0007669"/>
    <property type="project" value="UniProtKB-KW"/>
</dbReference>
<feature type="transmembrane region" description="Helical" evidence="10">
    <location>
        <begin position="59"/>
        <end position="78"/>
    </location>
</feature>
<gene>
    <name evidence="11" type="ORF">EZ428_14435</name>
</gene>
<proteinExistence type="predicted"/>
<feature type="transmembrane region" description="Helical" evidence="10">
    <location>
        <begin position="201"/>
        <end position="219"/>
    </location>
</feature>
<dbReference type="EMBL" id="SJSK01000003">
    <property type="protein sequence ID" value="TCC90468.1"/>
    <property type="molecule type" value="Genomic_DNA"/>
</dbReference>
<dbReference type="PANTHER" id="PTHR43298:SF2">
    <property type="entry name" value="FMN_FAD EXPORTER YEEO-RELATED"/>
    <property type="match status" value="1"/>
</dbReference>
<dbReference type="OrthoDB" id="9780160at2"/>
<dbReference type="InterPro" id="IPR050222">
    <property type="entry name" value="MATE_MdtK"/>
</dbReference>
<evidence type="ECO:0000256" key="3">
    <source>
        <dbReference type="ARBA" id="ARBA00022449"/>
    </source>
</evidence>
<dbReference type="Pfam" id="PF01554">
    <property type="entry name" value="MatE"/>
    <property type="match status" value="2"/>
</dbReference>
<dbReference type="Proteomes" id="UP000292884">
    <property type="component" value="Unassembled WGS sequence"/>
</dbReference>
<keyword evidence="3" id="KW-0050">Antiport</keyword>